<dbReference type="EMBL" id="BAOS01000001">
    <property type="protein sequence ID" value="GAX59127.1"/>
    <property type="molecule type" value="Genomic_DNA"/>
</dbReference>
<keyword evidence="3" id="KW-1185">Reference proteome</keyword>
<dbReference type="GO" id="GO:0032259">
    <property type="term" value="P:methylation"/>
    <property type="evidence" value="ECO:0007669"/>
    <property type="project" value="UniProtKB-KW"/>
</dbReference>
<accession>A0A286TTB9</accession>
<keyword evidence="2" id="KW-0489">Methyltransferase</keyword>
<sequence length="75" mass="8595">MTKLMRKSIYKRASKLPESSQDAIAAIVLEKLKDEKRWEVSFSNSQESLSELAPGVRKEIEEEKTLPFDPASRNK</sequence>
<dbReference type="AlphaFoldDB" id="A0A286TTB9"/>
<evidence type="ECO:0000256" key="1">
    <source>
        <dbReference type="SAM" id="MobiDB-lite"/>
    </source>
</evidence>
<keyword evidence="2" id="KW-0808">Transferase</keyword>
<evidence type="ECO:0000313" key="3">
    <source>
        <dbReference type="Proteomes" id="UP000218542"/>
    </source>
</evidence>
<proteinExistence type="predicted"/>
<comment type="caution">
    <text evidence="2">The sequence shown here is derived from an EMBL/GenBank/DDBJ whole genome shotgun (WGS) entry which is preliminary data.</text>
</comment>
<evidence type="ECO:0000313" key="2">
    <source>
        <dbReference type="EMBL" id="GAX59127.1"/>
    </source>
</evidence>
<feature type="compositionally biased region" description="Basic and acidic residues" evidence="1">
    <location>
        <begin position="56"/>
        <end position="66"/>
    </location>
</feature>
<gene>
    <name evidence="2" type="ORF">SCALIN_C01_0058</name>
</gene>
<protein>
    <submittedName>
        <fullName evidence="2">SAM-dependent methyltransferase</fullName>
    </submittedName>
</protein>
<feature type="region of interest" description="Disordered" evidence="1">
    <location>
        <begin position="45"/>
        <end position="75"/>
    </location>
</feature>
<dbReference type="Proteomes" id="UP000218542">
    <property type="component" value="Unassembled WGS sequence"/>
</dbReference>
<organism evidence="2 3">
    <name type="scientific">Candidatus Scalindua japonica</name>
    <dbReference type="NCBI Taxonomy" id="1284222"/>
    <lineage>
        <taxon>Bacteria</taxon>
        <taxon>Pseudomonadati</taxon>
        <taxon>Planctomycetota</taxon>
        <taxon>Candidatus Brocadiia</taxon>
        <taxon>Candidatus Brocadiales</taxon>
        <taxon>Candidatus Scalinduaceae</taxon>
        <taxon>Candidatus Scalindua</taxon>
    </lineage>
</organism>
<name>A0A286TTB9_9BACT</name>
<reference evidence="3" key="1">
    <citation type="journal article" date="2017" name="Environ. Microbiol. Rep.">
        <title>Genetic Diversity of Marine Anaerobic Ammonium-Oxidizing Bacteria as Revealed by Genomic and Proteomic Analyses of 'Candidatus Scalindua japonica'.</title>
        <authorList>
            <person name="Oshiki M."/>
            <person name="Mizuto K."/>
            <person name="Kimura Z."/>
            <person name="Kindaichi T."/>
            <person name="Satoh H."/>
            <person name="Okabe S."/>
        </authorList>
    </citation>
    <scope>NUCLEOTIDE SEQUENCE [LARGE SCALE GENOMIC DNA]</scope>
    <source>
        <strain evidence="3">husup-a2</strain>
    </source>
</reference>
<dbReference type="GO" id="GO:0008168">
    <property type="term" value="F:methyltransferase activity"/>
    <property type="evidence" value="ECO:0007669"/>
    <property type="project" value="UniProtKB-KW"/>
</dbReference>